<sequence>MPVSYNLIYRSTLWVICFLRIPATGYRMWKVFTHEQNRKQSQKILLISLTISNLLLCHVNLGDVMAFVFPIKLLTTLLTNLEKSSIFLAAYLKVLTAYDKVKHVKLLRVPPFRLKTTLLTVSSVVSGFMMMLIVNLLIEQLFPKRQTSILILKKPGKQSKLVRQWIEYITENGGLGNLEPASIDMNFVQYFPLDVLGLCPNCRLTISIITEQETAPETVNKVVFKRNGGTRSDFTCLTLSYAIKTFR</sequence>
<protein>
    <submittedName>
        <fullName evidence="3">Uncharacterized protein</fullName>
    </submittedName>
</protein>
<evidence type="ECO:0000313" key="3">
    <source>
        <dbReference type="WBParaSite" id="nRc.2.0.1.t36871-RA"/>
    </source>
</evidence>
<dbReference type="AlphaFoldDB" id="A0A915KFW6"/>
<proteinExistence type="predicted"/>
<evidence type="ECO:0000313" key="2">
    <source>
        <dbReference type="Proteomes" id="UP000887565"/>
    </source>
</evidence>
<organism evidence="2 3">
    <name type="scientific">Romanomermis culicivorax</name>
    <name type="common">Nematode worm</name>
    <dbReference type="NCBI Taxonomy" id="13658"/>
    <lineage>
        <taxon>Eukaryota</taxon>
        <taxon>Metazoa</taxon>
        <taxon>Ecdysozoa</taxon>
        <taxon>Nematoda</taxon>
        <taxon>Enoplea</taxon>
        <taxon>Dorylaimia</taxon>
        <taxon>Mermithida</taxon>
        <taxon>Mermithoidea</taxon>
        <taxon>Mermithidae</taxon>
        <taxon>Romanomermis</taxon>
    </lineage>
</organism>
<keyword evidence="1" id="KW-1133">Transmembrane helix</keyword>
<keyword evidence="1" id="KW-0472">Membrane</keyword>
<accession>A0A915KFW6</accession>
<dbReference type="WBParaSite" id="nRc.2.0.1.t36871-RA">
    <property type="protein sequence ID" value="nRc.2.0.1.t36871-RA"/>
    <property type="gene ID" value="nRc.2.0.1.g36871"/>
</dbReference>
<reference evidence="3" key="1">
    <citation type="submission" date="2022-11" db="UniProtKB">
        <authorList>
            <consortium name="WormBaseParasite"/>
        </authorList>
    </citation>
    <scope>IDENTIFICATION</scope>
</reference>
<name>A0A915KFW6_ROMCU</name>
<evidence type="ECO:0000256" key="1">
    <source>
        <dbReference type="SAM" id="Phobius"/>
    </source>
</evidence>
<feature type="transmembrane region" description="Helical" evidence="1">
    <location>
        <begin position="117"/>
        <end position="138"/>
    </location>
</feature>
<dbReference type="Proteomes" id="UP000887565">
    <property type="component" value="Unplaced"/>
</dbReference>
<keyword evidence="2" id="KW-1185">Reference proteome</keyword>
<keyword evidence="1" id="KW-0812">Transmembrane</keyword>
<feature type="transmembrane region" description="Helical" evidence="1">
    <location>
        <begin position="44"/>
        <end position="69"/>
    </location>
</feature>